<sequence length="359" mass="39158">MAYTCSLSSLLLSPVPNITLLPSSFSSSSLPFPKRSVLSATKFRAFASASAPSSSPDVVVTREQGKNAKLIDALAKLNIHCLEVPLVKHTQGPDLNKLSSLLKDVIFDWIVITSPEAGLVFLEAWKAARCPKVRIGVVGAGTASVFHEILLSREKTLEIAFSPSKATGKVLAAELPNDGDSTCKVLYPASVKAGNEIEEGLTDRGFKVTRLNTYNTEPVQEVDHAVLKQALSAPVLAVASPSAIRAWINLIPKSESWDKSVACIGQTTALAAKKLGLKNVYYPDNPGLDGWVESILEALRMHEKVEKKGNINKKKKIFCLQREDKINMFNRFCRIVNIKMRKIMQKISDLDSSGLKSNI</sequence>
<feature type="domain" description="Tetrapyrrole biosynthesis uroporphyrinogen III synthase" evidence="8">
    <location>
        <begin position="70"/>
        <end position="293"/>
    </location>
</feature>
<keyword evidence="4 7" id="KW-0456">Lyase</keyword>
<dbReference type="PANTHER" id="PTHR38042:SF1">
    <property type="entry name" value="UROPORPHYRINOGEN-III SYNTHASE, CHLOROPLASTIC"/>
    <property type="match status" value="1"/>
</dbReference>
<evidence type="ECO:0000313" key="9">
    <source>
        <dbReference type="EMBL" id="KAH0460223.1"/>
    </source>
</evidence>
<dbReference type="Proteomes" id="UP000775213">
    <property type="component" value="Unassembled WGS sequence"/>
</dbReference>
<evidence type="ECO:0000256" key="6">
    <source>
        <dbReference type="ARBA" id="ARBA00048617"/>
    </source>
</evidence>
<dbReference type="GO" id="GO:0004852">
    <property type="term" value="F:uroporphyrinogen-III synthase activity"/>
    <property type="evidence" value="ECO:0007669"/>
    <property type="project" value="UniProtKB-UniRule"/>
</dbReference>
<comment type="function">
    <text evidence="7">Catalyzes cyclization of the linear tetrapyrrole, hydroxymethylbilane, to the macrocyclic uroporphyrinogen III.</text>
</comment>
<dbReference type="Pfam" id="PF02602">
    <property type="entry name" value="HEM4"/>
    <property type="match status" value="1"/>
</dbReference>
<dbReference type="InterPro" id="IPR039793">
    <property type="entry name" value="UROS/Hem4"/>
</dbReference>
<evidence type="ECO:0000256" key="5">
    <source>
        <dbReference type="ARBA" id="ARBA00023244"/>
    </source>
</evidence>
<evidence type="ECO:0000256" key="2">
    <source>
        <dbReference type="ARBA" id="ARBA00008133"/>
    </source>
</evidence>
<evidence type="ECO:0000256" key="1">
    <source>
        <dbReference type="ARBA" id="ARBA00004772"/>
    </source>
</evidence>
<dbReference type="GO" id="GO:0009507">
    <property type="term" value="C:chloroplast"/>
    <property type="evidence" value="ECO:0007669"/>
    <property type="project" value="TreeGrafter"/>
</dbReference>
<comment type="pathway">
    <text evidence="1 7">Porphyrin-containing compound metabolism; protoporphyrin-IX biosynthesis; coproporphyrinogen-III from 5-aminolevulinate: step 3/4.</text>
</comment>
<accession>A0AAV7GWW0</accession>
<keyword evidence="5 7" id="KW-0627">Porphyrin biosynthesis</keyword>
<dbReference type="CDD" id="cd06578">
    <property type="entry name" value="HemD"/>
    <property type="match status" value="1"/>
</dbReference>
<evidence type="ECO:0000256" key="7">
    <source>
        <dbReference type="RuleBase" id="RU366031"/>
    </source>
</evidence>
<evidence type="ECO:0000256" key="4">
    <source>
        <dbReference type="ARBA" id="ARBA00023239"/>
    </source>
</evidence>
<dbReference type="InterPro" id="IPR036108">
    <property type="entry name" value="4pyrrol_syn_uPrphyn_synt_sf"/>
</dbReference>
<dbReference type="Gene3D" id="3.40.50.10090">
    <property type="match status" value="2"/>
</dbReference>
<organism evidence="9 10">
    <name type="scientific">Dendrobium chrysotoxum</name>
    <name type="common">Orchid</name>
    <dbReference type="NCBI Taxonomy" id="161865"/>
    <lineage>
        <taxon>Eukaryota</taxon>
        <taxon>Viridiplantae</taxon>
        <taxon>Streptophyta</taxon>
        <taxon>Embryophyta</taxon>
        <taxon>Tracheophyta</taxon>
        <taxon>Spermatophyta</taxon>
        <taxon>Magnoliopsida</taxon>
        <taxon>Liliopsida</taxon>
        <taxon>Asparagales</taxon>
        <taxon>Orchidaceae</taxon>
        <taxon>Epidendroideae</taxon>
        <taxon>Malaxideae</taxon>
        <taxon>Dendrobiinae</taxon>
        <taxon>Dendrobium</taxon>
    </lineage>
</organism>
<dbReference type="FunFam" id="3.40.50.10090:FF:000009">
    <property type="entry name" value="Uroporphyrinogen-III synthase, chloroplastic"/>
    <property type="match status" value="1"/>
</dbReference>
<dbReference type="EC" id="4.2.1.75" evidence="3 7"/>
<reference evidence="9 10" key="1">
    <citation type="journal article" date="2021" name="Hortic Res">
        <title>Chromosome-scale assembly of the Dendrobium chrysotoxum genome enhances the understanding of orchid evolution.</title>
        <authorList>
            <person name="Zhang Y."/>
            <person name="Zhang G.Q."/>
            <person name="Zhang D."/>
            <person name="Liu X.D."/>
            <person name="Xu X.Y."/>
            <person name="Sun W.H."/>
            <person name="Yu X."/>
            <person name="Zhu X."/>
            <person name="Wang Z.W."/>
            <person name="Zhao X."/>
            <person name="Zhong W.Y."/>
            <person name="Chen H."/>
            <person name="Yin W.L."/>
            <person name="Huang T."/>
            <person name="Niu S.C."/>
            <person name="Liu Z.J."/>
        </authorList>
    </citation>
    <scope>NUCLEOTIDE SEQUENCE [LARGE SCALE GENOMIC DNA]</scope>
    <source>
        <strain evidence="9">Lindl</strain>
    </source>
</reference>
<name>A0AAV7GWW0_DENCH</name>
<gene>
    <name evidence="9" type="ORF">IEQ34_010886</name>
</gene>
<dbReference type="EMBL" id="JAGFBR010000010">
    <property type="protein sequence ID" value="KAH0460223.1"/>
    <property type="molecule type" value="Genomic_DNA"/>
</dbReference>
<evidence type="ECO:0000313" key="10">
    <source>
        <dbReference type="Proteomes" id="UP000775213"/>
    </source>
</evidence>
<comment type="catalytic activity">
    <reaction evidence="6 7">
        <text>hydroxymethylbilane = uroporphyrinogen III + H2O</text>
        <dbReference type="Rhea" id="RHEA:18965"/>
        <dbReference type="ChEBI" id="CHEBI:15377"/>
        <dbReference type="ChEBI" id="CHEBI:57308"/>
        <dbReference type="ChEBI" id="CHEBI:57845"/>
        <dbReference type="EC" id="4.2.1.75"/>
    </reaction>
</comment>
<protein>
    <recommendedName>
        <fullName evidence="3 7">Uroporphyrinogen-III synthase</fullName>
        <ecNumber evidence="3 7">4.2.1.75</ecNumber>
    </recommendedName>
</protein>
<comment type="caution">
    <text evidence="9">The sequence shown here is derived from an EMBL/GenBank/DDBJ whole genome shotgun (WGS) entry which is preliminary data.</text>
</comment>
<comment type="similarity">
    <text evidence="2 7">Belongs to the uroporphyrinogen-III synthase family.</text>
</comment>
<dbReference type="PANTHER" id="PTHR38042">
    <property type="entry name" value="UROPORPHYRINOGEN-III SYNTHASE, CHLOROPLASTIC"/>
    <property type="match status" value="1"/>
</dbReference>
<proteinExistence type="inferred from homology"/>
<dbReference type="AlphaFoldDB" id="A0AAV7GWW0"/>
<dbReference type="GO" id="GO:0006780">
    <property type="term" value="P:uroporphyrinogen III biosynthetic process"/>
    <property type="evidence" value="ECO:0007669"/>
    <property type="project" value="UniProtKB-UniRule"/>
</dbReference>
<dbReference type="GO" id="GO:0006782">
    <property type="term" value="P:protoporphyrinogen IX biosynthetic process"/>
    <property type="evidence" value="ECO:0007669"/>
    <property type="project" value="UniProtKB-UniRule"/>
</dbReference>
<dbReference type="InterPro" id="IPR003754">
    <property type="entry name" value="4pyrrol_synth_uPrphyn_synth"/>
</dbReference>
<evidence type="ECO:0000256" key="3">
    <source>
        <dbReference type="ARBA" id="ARBA00013109"/>
    </source>
</evidence>
<keyword evidence="10" id="KW-1185">Reference proteome</keyword>
<evidence type="ECO:0000259" key="8">
    <source>
        <dbReference type="Pfam" id="PF02602"/>
    </source>
</evidence>
<dbReference type="SUPFAM" id="SSF69618">
    <property type="entry name" value="HemD-like"/>
    <property type="match status" value="1"/>
</dbReference>